<comment type="caution">
    <text evidence="1">The sequence shown here is derived from an EMBL/GenBank/DDBJ whole genome shotgun (WGS) entry which is preliminary data.</text>
</comment>
<accession>A0AAV0WPS8</accession>
<dbReference type="EMBL" id="CARXXK010000002">
    <property type="protein sequence ID" value="CAI6357818.1"/>
    <property type="molecule type" value="Genomic_DNA"/>
</dbReference>
<organism evidence="1 2">
    <name type="scientific">Macrosiphum euphorbiae</name>
    <name type="common">potato aphid</name>
    <dbReference type="NCBI Taxonomy" id="13131"/>
    <lineage>
        <taxon>Eukaryota</taxon>
        <taxon>Metazoa</taxon>
        <taxon>Ecdysozoa</taxon>
        <taxon>Arthropoda</taxon>
        <taxon>Hexapoda</taxon>
        <taxon>Insecta</taxon>
        <taxon>Pterygota</taxon>
        <taxon>Neoptera</taxon>
        <taxon>Paraneoptera</taxon>
        <taxon>Hemiptera</taxon>
        <taxon>Sternorrhyncha</taxon>
        <taxon>Aphidomorpha</taxon>
        <taxon>Aphidoidea</taxon>
        <taxon>Aphididae</taxon>
        <taxon>Macrosiphini</taxon>
        <taxon>Macrosiphum</taxon>
    </lineage>
</organism>
<evidence type="ECO:0000313" key="2">
    <source>
        <dbReference type="Proteomes" id="UP001160148"/>
    </source>
</evidence>
<gene>
    <name evidence="1" type="ORF">MEUPH1_LOCUS13405</name>
</gene>
<protein>
    <submittedName>
        <fullName evidence="1">Uncharacterized protein</fullName>
    </submittedName>
</protein>
<dbReference type="AlphaFoldDB" id="A0AAV0WPS8"/>
<evidence type="ECO:0000313" key="1">
    <source>
        <dbReference type="EMBL" id="CAI6357818.1"/>
    </source>
</evidence>
<name>A0AAV0WPS8_9HEMI</name>
<keyword evidence="2" id="KW-1185">Reference proteome</keyword>
<proteinExistence type="predicted"/>
<reference evidence="1 2" key="1">
    <citation type="submission" date="2023-01" db="EMBL/GenBank/DDBJ databases">
        <authorList>
            <person name="Whitehead M."/>
        </authorList>
    </citation>
    <scope>NUCLEOTIDE SEQUENCE [LARGE SCALE GENOMIC DNA]</scope>
</reference>
<dbReference type="Proteomes" id="UP001160148">
    <property type="component" value="Unassembled WGS sequence"/>
</dbReference>
<sequence length="127" mass="14324">MYRSNKLSARPGGAGRRRFSRPLQRFMRLGTVAKKLFATELAAAAAAVAVVSKIRLNLSVRVSVCACATIVQLQRPSETMITRSRVHDVDKIRQFDDIRPNNRPTLPHTRRHPHNWAVTTHCSRPEA</sequence>